<dbReference type="FunFam" id="3.90.226.10:FF:000009">
    <property type="entry name" value="Carnitinyl-CoA dehydratase"/>
    <property type="match status" value="1"/>
</dbReference>
<evidence type="ECO:0000256" key="1">
    <source>
        <dbReference type="ARBA" id="ARBA00005254"/>
    </source>
</evidence>
<proteinExistence type="inferred from homology"/>
<dbReference type="Gene3D" id="1.10.12.10">
    <property type="entry name" value="Lyase 2-enoyl-coa Hydratase, Chain A, domain 2"/>
    <property type="match status" value="1"/>
</dbReference>
<comment type="similarity">
    <text evidence="1 7">Belongs to the enoyl-CoA hydratase/isomerase family.</text>
</comment>
<dbReference type="PROSITE" id="PS00166">
    <property type="entry name" value="ENOYL_COA_HYDRATASE"/>
    <property type="match status" value="1"/>
</dbReference>
<dbReference type="InterPro" id="IPR029045">
    <property type="entry name" value="ClpP/crotonase-like_dom_sf"/>
</dbReference>
<evidence type="ECO:0000256" key="3">
    <source>
        <dbReference type="ARBA" id="ARBA00023098"/>
    </source>
</evidence>
<dbReference type="EC" id="4.2.1.17" evidence="2"/>
<dbReference type="PANTHER" id="PTHR11941:SF169">
    <property type="entry name" value="(7AS)-7A-METHYL-1,5-DIOXO-2,3,5,6,7,7A-HEXAHYDRO-1H-INDENE-CARBOXYL-COA HYDROLASE"/>
    <property type="match status" value="1"/>
</dbReference>
<dbReference type="InterPro" id="IPR014748">
    <property type="entry name" value="Enoyl-CoA_hydra_C"/>
</dbReference>
<gene>
    <name evidence="8" type="ORF">AVDCRST_MAG50-69</name>
</gene>
<evidence type="ECO:0000256" key="6">
    <source>
        <dbReference type="ARBA" id="ARBA00023717"/>
    </source>
</evidence>
<dbReference type="NCBIfam" id="NF006100">
    <property type="entry name" value="PRK08252.1"/>
    <property type="match status" value="1"/>
</dbReference>
<dbReference type="EMBL" id="CADCTF010000009">
    <property type="protein sequence ID" value="CAA9212153.1"/>
    <property type="molecule type" value="Genomic_DNA"/>
</dbReference>
<evidence type="ECO:0000256" key="4">
    <source>
        <dbReference type="ARBA" id="ARBA00023239"/>
    </source>
</evidence>
<dbReference type="Pfam" id="PF00378">
    <property type="entry name" value="ECH_1"/>
    <property type="match status" value="1"/>
</dbReference>
<evidence type="ECO:0000256" key="7">
    <source>
        <dbReference type="RuleBase" id="RU003707"/>
    </source>
</evidence>
<protein>
    <recommendedName>
        <fullName evidence="2">enoyl-CoA hydratase</fullName>
        <ecNumber evidence="2">4.2.1.17</ecNumber>
    </recommendedName>
</protein>
<dbReference type="GO" id="GO:0006635">
    <property type="term" value="P:fatty acid beta-oxidation"/>
    <property type="evidence" value="ECO:0007669"/>
    <property type="project" value="TreeGrafter"/>
</dbReference>
<evidence type="ECO:0000256" key="5">
    <source>
        <dbReference type="ARBA" id="ARBA00023709"/>
    </source>
</evidence>
<evidence type="ECO:0000313" key="8">
    <source>
        <dbReference type="EMBL" id="CAA9212153.1"/>
    </source>
</evidence>
<dbReference type="GO" id="GO:0004300">
    <property type="term" value="F:enoyl-CoA hydratase activity"/>
    <property type="evidence" value="ECO:0007669"/>
    <property type="project" value="UniProtKB-EC"/>
</dbReference>
<comment type="catalytic activity">
    <reaction evidence="5">
        <text>a (3S)-3-hydroxyacyl-CoA = a (2E)-enoyl-CoA + H2O</text>
        <dbReference type="Rhea" id="RHEA:16105"/>
        <dbReference type="ChEBI" id="CHEBI:15377"/>
        <dbReference type="ChEBI" id="CHEBI:57318"/>
        <dbReference type="ChEBI" id="CHEBI:58856"/>
        <dbReference type="EC" id="4.2.1.17"/>
    </reaction>
</comment>
<organism evidence="8">
    <name type="scientific">uncultured Acidimicrobiales bacterium</name>
    <dbReference type="NCBI Taxonomy" id="310071"/>
    <lineage>
        <taxon>Bacteria</taxon>
        <taxon>Bacillati</taxon>
        <taxon>Actinomycetota</taxon>
        <taxon>Acidimicrobiia</taxon>
        <taxon>Acidimicrobiales</taxon>
        <taxon>environmental samples</taxon>
    </lineage>
</organism>
<evidence type="ECO:0000256" key="2">
    <source>
        <dbReference type="ARBA" id="ARBA00012076"/>
    </source>
</evidence>
<reference evidence="8" key="1">
    <citation type="submission" date="2020-02" db="EMBL/GenBank/DDBJ databases">
        <authorList>
            <person name="Meier V. D."/>
        </authorList>
    </citation>
    <scope>NUCLEOTIDE SEQUENCE</scope>
    <source>
        <strain evidence="8">AVDCRST_MAG50</strain>
    </source>
</reference>
<accession>A0A6J4H3J2</accession>
<dbReference type="Gene3D" id="3.90.226.10">
    <property type="entry name" value="2-enoyl-CoA Hydratase, Chain A, domain 1"/>
    <property type="match status" value="1"/>
</dbReference>
<dbReference type="AlphaFoldDB" id="A0A6J4H3J2"/>
<dbReference type="InterPro" id="IPR018376">
    <property type="entry name" value="Enoyl-CoA_hyd/isom_CS"/>
</dbReference>
<keyword evidence="3" id="KW-0443">Lipid metabolism</keyword>
<dbReference type="PANTHER" id="PTHR11941">
    <property type="entry name" value="ENOYL-COA HYDRATASE-RELATED"/>
    <property type="match status" value="1"/>
</dbReference>
<keyword evidence="4 8" id="KW-0456">Lyase</keyword>
<name>A0A6J4H3J2_9ACTN</name>
<dbReference type="CDD" id="cd06558">
    <property type="entry name" value="crotonase-like"/>
    <property type="match status" value="1"/>
</dbReference>
<sequence length="252" mass="26387">MVTFEQHGHVAVLTIRRPEARNAINGEVASAMEENLDRLEEDADIWVGIIAGEGTVFSAGADLKAISSGQADGLNTKRGGFAGLVRRERSKPLIAAVDGPALAGGCEIALACDLIVASTAARFGLPEVKRSLVAAGGGLFRLPAVVPPKIAMELVLTGDPVEAERAYALGMVNALVDPGQAVAAALQLAERICANAPVAVRESRRVVLASQLPEAELWRLSSAAFSTVAATEDYAEGPLAFIEKRAPQWKGR</sequence>
<dbReference type="InterPro" id="IPR001753">
    <property type="entry name" value="Enoyl-CoA_hydra/iso"/>
</dbReference>
<comment type="catalytic activity">
    <reaction evidence="6">
        <text>a 4-saturated-(3S)-3-hydroxyacyl-CoA = a (3E)-enoyl-CoA + H2O</text>
        <dbReference type="Rhea" id="RHEA:20724"/>
        <dbReference type="ChEBI" id="CHEBI:15377"/>
        <dbReference type="ChEBI" id="CHEBI:58521"/>
        <dbReference type="ChEBI" id="CHEBI:137480"/>
        <dbReference type="EC" id="4.2.1.17"/>
    </reaction>
</comment>
<dbReference type="SUPFAM" id="SSF52096">
    <property type="entry name" value="ClpP/crotonase"/>
    <property type="match status" value="1"/>
</dbReference>